<dbReference type="AlphaFoldDB" id="A0A1G2G5A4"/>
<dbReference type="STRING" id="1802117.A3J54_04560"/>
<gene>
    <name evidence="3" type="ORF">A3J54_04560</name>
</gene>
<evidence type="ECO:0000313" key="3">
    <source>
        <dbReference type="EMBL" id="OGZ45120.1"/>
    </source>
</evidence>
<feature type="compositionally biased region" description="Basic and acidic residues" evidence="1">
    <location>
        <begin position="21"/>
        <end position="31"/>
    </location>
</feature>
<feature type="region of interest" description="Disordered" evidence="1">
    <location>
        <begin position="1"/>
        <end position="31"/>
    </location>
</feature>
<keyword evidence="2" id="KW-1133">Transmembrane helix</keyword>
<proteinExistence type="predicted"/>
<keyword evidence="2" id="KW-0812">Transmembrane</keyword>
<protein>
    <submittedName>
        <fullName evidence="3">Uncharacterized protein</fullName>
    </submittedName>
</protein>
<evidence type="ECO:0000256" key="1">
    <source>
        <dbReference type="SAM" id="MobiDB-lite"/>
    </source>
</evidence>
<sequence>MNEDQKPGEIPDQSVPPSSEPRPESEHGLPKLHTMKQDAARYLKDRNISFLDLVSKEHESAQERAATFEYRERVTEKAWFRGVLGLVFLALLAALGYGAYVFLLTTDTLPPTELTPDRAFIPVEEREIITIRDGDRAGLLAKLEAARRDRLPSRSIKHVIIRIESFGGGSRFATVNDFMETLDFKPPNGFTENLNDTCNILIYYRSDGADIGFLLEPKDRDRAFAHMIEWEKEIILDFRYLYFDADVTQPLQLFTDTIVQNIDVRSVTLQENTTFSYGIFAQRFLVIATSAEFMDVLLGRLLAAPPR</sequence>
<comment type="caution">
    <text evidence="3">The sequence shown here is derived from an EMBL/GenBank/DDBJ whole genome shotgun (WGS) entry which is preliminary data.</text>
</comment>
<evidence type="ECO:0000256" key="2">
    <source>
        <dbReference type="SAM" id="Phobius"/>
    </source>
</evidence>
<accession>A0A1G2G5A4</accession>
<evidence type="ECO:0000313" key="4">
    <source>
        <dbReference type="Proteomes" id="UP000176576"/>
    </source>
</evidence>
<keyword evidence="2" id="KW-0472">Membrane</keyword>
<name>A0A1G2G5A4_9BACT</name>
<feature type="transmembrane region" description="Helical" evidence="2">
    <location>
        <begin position="78"/>
        <end position="103"/>
    </location>
</feature>
<organism evidence="3 4">
    <name type="scientific">Candidatus Ryanbacteria bacterium RIFCSPHIGHO2_02_FULL_45_13b</name>
    <dbReference type="NCBI Taxonomy" id="1802117"/>
    <lineage>
        <taxon>Bacteria</taxon>
        <taxon>Candidatus Ryaniibacteriota</taxon>
    </lineage>
</organism>
<reference evidence="3 4" key="1">
    <citation type="journal article" date="2016" name="Nat. Commun.">
        <title>Thousands of microbial genomes shed light on interconnected biogeochemical processes in an aquifer system.</title>
        <authorList>
            <person name="Anantharaman K."/>
            <person name="Brown C.T."/>
            <person name="Hug L.A."/>
            <person name="Sharon I."/>
            <person name="Castelle C.J."/>
            <person name="Probst A.J."/>
            <person name="Thomas B.C."/>
            <person name="Singh A."/>
            <person name="Wilkins M.J."/>
            <person name="Karaoz U."/>
            <person name="Brodie E.L."/>
            <person name="Williams K.H."/>
            <person name="Hubbard S.S."/>
            <person name="Banfield J.F."/>
        </authorList>
    </citation>
    <scope>NUCLEOTIDE SEQUENCE [LARGE SCALE GENOMIC DNA]</scope>
</reference>
<dbReference type="Proteomes" id="UP000176576">
    <property type="component" value="Unassembled WGS sequence"/>
</dbReference>
<dbReference type="EMBL" id="MHNN01000024">
    <property type="protein sequence ID" value="OGZ45120.1"/>
    <property type="molecule type" value="Genomic_DNA"/>
</dbReference>